<accession>A0A0E9RAQ3</accession>
<proteinExistence type="predicted"/>
<protein>
    <submittedName>
        <fullName evidence="1">Uncharacterized protein</fullName>
    </submittedName>
</protein>
<sequence>MSNLGVRPSDNILPGEVRVSPPLLRKAWTMYRFPPPNGFPDPLWGAQKSHSLRPLQTPSTLLFCNCSSCSLLHLPVPVC</sequence>
<reference evidence="1" key="1">
    <citation type="submission" date="2014-11" db="EMBL/GenBank/DDBJ databases">
        <authorList>
            <person name="Amaro Gonzalez C."/>
        </authorList>
    </citation>
    <scope>NUCLEOTIDE SEQUENCE</scope>
</reference>
<organism evidence="1">
    <name type="scientific">Anguilla anguilla</name>
    <name type="common">European freshwater eel</name>
    <name type="synonym">Muraena anguilla</name>
    <dbReference type="NCBI Taxonomy" id="7936"/>
    <lineage>
        <taxon>Eukaryota</taxon>
        <taxon>Metazoa</taxon>
        <taxon>Chordata</taxon>
        <taxon>Craniata</taxon>
        <taxon>Vertebrata</taxon>
        <taxon>Euteleostomi</taxon>
        <taxon>Actinopterygii</taxon>
        <taxon>Neopterygii</taxon>
        <taxon>Teleostei</taxon>
        <taxon>Anguilliformes</taxon>
        <taxon>Anguillidae</taxon>
        <taxon>Anguilla</taxon>
    </lineage>
</organism>
<reference evidence="1" key="2">
    <citation type="journal article" date="2015" name="Fish Shellfish Immunol.">
        <title>Early steps in the European eel (Anguilla anguilla)-Vibrio vulnificus interaction in the gills: Role of the RtxA13 toxin.</title>
        <authorList>
            <person name="Callol A."/>
            <person name="Pajuelo D."/>
            <person name="Ebbesson L."/>
            <person name="Teles M."/>
            <person name="MacKenzie S."/>
            <person name="Amaro C."/>
        </authorList>
    </citation>
    <scope>NUCLEOTIDE SEQUENCE</scope>
</reference>
<name>A0A0E9RAQ3_ANGAN</name>
<dbReference type="AlphaFoldDB" id="A0A0E9RAQ3"/>
<dbReference type="EMBL" id="GBXM01083012">
    <property type="protein sequence ID" value="JAH25565.1"/>
    <property type="molecule type" value="Transcribed_RNA"/>
</dbReference>
<evidence type="ECO:0000313" key="1">
    <source>
        <dbReference type="EMBL" id="JAH25565.1"/>
    </source>
</evidence>